<feature type="region of interest" description="Disordered" evidence="1">
    <location>
        <begin position="422"/>
        <end position="528"/>
    </location>
</feature>
<name>A0AAU9G5D9_DROMD</name>
<dbReference type="PANTHER" id="PTHR45691:SF6">
    <property type="entry name" value="PROTEIN DIAPHANOUS"/>
    <property type="match status" value="1"/>
</dbReference>
<feature type="region of interest" description="Disordered" evidence="1">
    <location>
        <begin position="134"/>
        <end position="168"/>
    </location>
</feature>
<feature type="compositionally biased region" description="Basic residues" evidence="1">
    <location>
        <begin position="1"/>
        <end position="16"/>
    </location>
</feature>
<accession>A0AAU9G5D9</accession>
<feature type="region of interest" description="Disordered" evidence="1">
    <location>
        <begin position="1"/>
        <end position="24"/>
    </location>
</feature>
<feature type="region of interest" description="Disordered" evidence="1">
    <location>
        <begin position="740"/>
        <end position="760"/>
    </location>
</feature>
<evidence type="ECO:0000313" key="3">
    <source>
        <dbReference type="Proteomes" id="UP001500889"/>
    </source>
</evidence>
<feature type="compositionally biased region" description="Acidic residues" evidence="1">
    <location>
        <begin position="429"/>
        <end position="443"/>
    </location>
</feature>
<dbReference type="PANTHER" id="PTHR45691">
    <property type="entry name" value="PROTEIN DIAPHANOUS"/>
    <property type="match status" value="1"/>
</dbReference>
<feature type="compositionally biased region" description="Pro residues" evidence="1">
    <location>
        <begin position="616"/>
        <end position="636"/>
    </location>
</feature>
<dbReference type="EMBL" id="AP029266">
    <property type="protein sequence ID" value="BFG02765.1"/>
    <property type="molecule type" value="Genomic_DNA"/>
</dbReference>
<feature type="compositionally biased region" description="Basic and acidic residues" evidence="1">
    <location>
        <begin position="597"/>
        <end position="615"/>
    </location>
</feature>
<feature type="compositionally biased region" description="Basic and acidic residues" evidence="1">
    <location>
        <begin position="147"/>
        <end position="168"/>
    </location>
</feature>
<dbReference type="InterPro" id="IPR051412">
    <property type="entry name" value="Formin_Homology_Diaphanous_sf"/>
</dbReference>
<evidence type="ECO:0000256" key="1">
    <source>
        <dbReference type="SAM" id="MobiDB-lite"/>
    </source>
</evidence>
<gene>
    <name evidence="2" type="ORF">DMAD_02181</name>
</gene>
<dbReference type="GO" id="GO:0030041">
    <property type="term" value="P:actin filament polymerization"/>
    <property type="evidence" value="ECO:0007669"/>
    <property type="project" value="TreeGrafter"/>
</dbReference>
<feature type="region of interest" description="Disordered" evidence="1">
    <location>
        <begin position="588"/>
        <end position="650"/>
    </location>
</feature>
<feature type="region of interest" description="Disordered" evidence="1">
    <location>
        <begin position="690"/>
        <end position="716"/>
    </location>
</feature>
<sequence length="903" mass="97760">MLKLPKGLKKKKKKSKKDQELFTEEELEQYKRELRAKQEAAANKSDAGESDGGASDVEGAAGATYHRSSLGDAHLAESGGATTSTDDHHHQHQQQHQHQSSSGGGGDEEWAKFKALTSGVDTILHKTQDELDRIKKESFYQRLPSAAEKKKQEEEEAARLEAQRQERERQRLALIESQRDKLAEAVVELSDSEDEQQDEVDDIFATDYIEAITSGELQLAVVPDSPVFQADDGPDPFDTAYAEKVIVGADKAKGNKKLVSLGAAVEVLSGRVDRDHALALANPKRKLRKGIQNLLLSESVELADPEADLLAAAANAEPQHNLFDDLVDDDLTESAGPIDLSVSLHLHLIKPQRVDEEDEDAELAELQGSSLNPDLAEFDALKDEEDDEFAELAAESLTKKEDITIVNQVVLPPASLLTEAVAEASWAEFEPEPEPEPESESEEPLSGKPKRPPPPARPATGPHIVPGAIYVSDDEDEPNLDDDPFNTNYAEQVIKKTTVLEEDDDFDPRAEEETTGGGGSSLLAAPGRDLLAGSATDLSKVVPAPLAPTLSIDQEPEDFDPFDTSAVSAIVQPKATELRFLERELLTNETSGGLRHSLSDPDFDPRAGQAEEKPPPPRPQPPQRPRPPVPPVPPSPSHITPEFDAARRKSSLSLNIQAKSVGFLVPGPDLLGAGNELGANKKPLTPYYAPSAAGSASGNQSIAEGIPESEDPFDTSYVPEAKLSDIELKHIEADLIAEPTPTLRHSLSDPDFDPRAPPTPVPAEVLLAVEENIDIKVLTPAQERRQLPNAGGARNAQGQESDEEEVDPFDTSIAANLQPGQTELKLLENELLPQRSAQELAIDAQSDAQDLGLGDKVLTPSLPSRPPPPVRPQDIDPFDTSIAENLAPGETEIKLLESELIER</sequence>
<feature type="compositionally biased region" description="Acidic residues" evidence="1">
    <location>
        <begin position="472"/>
        <end position="484"/>
    </location>
</feature>
<feature type="region of interest" description="Disordered" evidence="1">
    <location>
        <begin position="36"/>
        <end position="112"/>
    </location>
</feature>
<reference evidence="2 3" key="1">
    <citation type="submission" date="2024-02" db="EMBL/GenBank/DDBJ databases">
        <title>A chromosome-level genome assembly of Drosophila madeirensis, a fruit fly species endemic to Madeira island.</title>
        <authorList>
            <person name="Tomihara K."/>
            <person name="Llopart A."/>
            <person name="Yamamoto D."/>
        </authorList>
    </citation>
    <scope>NUCLEOTIDE SEQUENCE [LARGE SCALE GENOMIC DNA]</scope>
    <source>
        <strain evidence="2 3">RF1</strain>
    </source>
</reference>
<evidence type="ECO:0000313" key="2">
    <source>
        <dbReference type="EMBL" id="BFG02765.1"/>
    </source>
</evidence>
<proteinExistence type="predicted"/>
<dbReference type="AlphaFoldDB" id="A0AAU9G5D9"/>
<feature type="region of interest" description="Disordered" evidence="1">
    <location>
        <begin position="838"/>
        <end position="890"/>
    </location>
</feature>
<protein>
    <submittedName>
        <fullName evidence="2">Protein stoned-A</fullName>
    </submittedName>
</protein>
<feature type="region of interest" description="Disordered" evidence="1">
    <location>
        <begin position="778"/>
        <end position="821"/>
    </location>
</feature>
<dbReference type="Proteomes" id="UP001500889">
    <property type="component" value="Chromosome A"/>
</dbReference>
<organism evidence="2 3">
    <name type="scientific">Drosophila madeirensis</name>
    <name type="common">Fruit fly</name>
    <dbReference type="NCBI Taxonomy" id="30013"/>
    <lineage>
        <taxon>Eukaryota</taxon>
        <taxon>Metazoa</taxon>
        <taxon>Ecdysozoa</taxon>
        <taxon>Arthropoda</taxon>
        <taxon>Hexapoda</taxon>
        <taxon>Insecta</taxon>
        <taxon>Pterygota</taxon>
        <taxon>Neoptera</taxon>
        <taxon>Endopterygota</taxon>
        <taxon>Diptera</taxon>
        <taxon>Brachycera</taxon>
        <taxon>Muscomorpha</taxon>
        <taxon>Ephydroidea</taxon>
        <taxon>Drosophilidae</taxon>
        <taxon>Drosophila</taxon>
        <taxon>Sophophora</taxon>
    </lineage>
</organism>
<keyword evidence="3" id="KW-1185">Reference proteome</keyword>
<dbReference type="GO" id="GO:0005884">
    <property type="term" value="C:actin filament"/>
    <property type="evidence" value="ECO:0007669"/>
    <property type="project" value="TreeGrafter"/>
</dbReference>